<dbReference type="Proteomes" id="UP000538566">
    <property type="component" value="Unassembled WGS sequence"/>
</dbReference>
<dbReference type="PANTHER" id="PTHR34220">
    <property type="entry name" value="SENSOR HISTIDINE KINASE YPDA"/>
    <property type="match status" value="1"/>
</dbReference>
<reference evidence="3 4" key="1">
    <citation type="submission" date="2020-08" db="EMBL/GenBank/DDBJ databases">
        <title>Genomic Encyclopedia of Type Strains, Phase IV (KMG-IV): sequencing the most valuable type-strain genomes for metagenomic binning, comparative biology and taxonomic classification.</title>
        <authorList>
            <person name="Goeker M."/>
        </authorList>
    </citation>
    <scope>NUCLEOTIDE SEQUENCE [LARGE SCALE GENOMIC DNA]</scope>
    <source>
        <strain evidence="3 4">DSM 17507</strain>
    </source>
</reference>
<dbReference type="Pfam" id="PF02518">
    <property type="entry name" value="HATPase_c"/>
    <property type="match status" value="1"/>
</dbReference>
<dbReference type="SUPFAM" id="SSF55874">
    <property type="entry name" value="ATPase domain of HSP90 chaperone/DNA topoisomerase II/histidine kinase"/>
    <property type="match status" value="1"/>
</dbReference>
<dbReference type="GO" id="GO:0016020">
    <property type="term" value="C:membrane"/>
    <property type="evidence" value="ECO:0007669"/>
    <property type="project" value="InterPro"/>
</dbReference>
<protein>
    <submittedName>
        <fullName evidence="3">Signal transduction histidine kinase</fullName>
    </submittedName>
</protein>
<organism evidence="3 4">
    <name type="scientific">Novosphingobium taihuense</name>
    <dbReference type="NCBI Taxonomy" id="260085"/>
    <lineage>
        <taxon>Bacteria</taxon>
        <taxon>Pseudomonadati</taxon>
        <taxon>Pseudomonadota</taxon>
        <taxon>Alphaproteobacteria</taxon>
        <taxon>Sphingomonadales</taxon>
        <taxon>Sphingomonadaceae</taxon>
        <taxon>Novosphingobium</taxon>
    </lineage>
</organism>
<dbReference type="InterPro" id="IPR036890">
    <property type="entry name" value="HATPase_C_sf"/>
</dbReference>
<keyword evidence="4" id="KW-1185">Reference proteome</keyword>
<dbReference type="AlphaFoldDB" id="A0A7W7AEB5"/>
<sequence length="385" mass="42648">MAALPFRPTPFFGNKNRAFWRLQFMGWGGAMLLRAMSSIANAQPWSFLVIVVIATITGFSISLILSVIYRALINRRPIVTWGVTAIAMSVAVGLYAFIDSWVISLYRQGGDASFAQLFLGVFYLDLTLVISWTGLYYAINFFLQVEEQNDQLMRLEAQATSAQLAMLRYQLNPHFLFNTLNSISTLVLLKQTEPANAMLSRLSSFLRYTLVNEPTARVTVAQEIETLKLYLDIERMRFEERLRTEFRIDDAVRSGLMPSLLLQPLVENAIKYAVSPLEYGAEITVEAQLVGPMLRVTVSDTGPGLPPGTDPSSVFGVSSDSTGIGLANIRDRLVQAYGENQRFDISNRPEGGFQVVLELPFEAKPDAVQASPARRPIGVGFGVGA</sequence>
<accession>A0A7W7AEB5</accession>
<dbReference type="PANTHER" id="PTHR34220:SF7">
    <property type="entry name" value="SENSOR HISTIDINE KINASE YPDA"/>
    <property type="match status" value="1"/>
</dbReference>
<feature type="transmembrane region" description="Helical" evidence="1">
    <location>
        <begin position="45"/>
        <end position="69"/>
    </location>
</feature>
<dbReference type="Pfam" id="PF06580">
    <property type="entry name" value="His_kinase"/>
    <property type="match status" value="1"/>
</dbReference>
<name>A0A7W7AEB5_9SPHN</name>
<gene>
    <name evidence="3" type="ORF">GGR37_003002</name>
</gene>
<feature type="transmembrane region" description="Helical" evidence="1">
    <location>
        <begin position="20"/>
        <end position="39"/>
    </location>
</feature>
<keyword evidence="1" id="KW-1133">Transmembrane helix</keyword>
<dbReference type="EMBL" id="JACHOA010000005">
    <property type="protein sequence ID" value="MBB4614715.1"/>
    <property type="molecule type" value="Genomic_DNA"/>
</dbReference>
<dbReference type="PROSITE" id="PS50109">
    <property type="entry name" value="HIS_KIN"/>
    <property type="match status" value="1"/>
</dbReference>
<dbReference type="RefSeq" id="WP_144904346.1">
    <property type="nucleotide sequence ID" value="NZ_JACHOA010000005.1"/>
</dbReference>
<dbReference type="InterPro" id="IPR003594">
    <property type="entry name" value="HATPase_dom"/>
</dbReference>
<dbReference type="OrthoDB" id="2514702at2"/>
<evidence type="ECO:0000256" key="1">
    <source>
        <dbReference type="SAM" id="Phobius"/>
    </source>
</evidence>
<evidence type="ECO:0000313" key="4">
    <source>
        <dbReference type="Proteomes" id="UP000538566"/>
    </source>
</evidence>
<feature type="transmembrane region" description="Helical" evidence="1">
    <location>
        <begin position="78"/>
        <end position="98"/>
    </location>
</feature>
<dbReference type="Gene3D" id="3.30.565.10">
    <property type="entry name" value="Histidine kinase-like ATPase, C-terminal domain"/>
    <property type="match status" value="1"/>
</dbReference>
<dbReference type="InterPro" id="IPR005467">
    <property type="entry name" value="His_kinase_dom"/>
</dbReference>
<dbReference type="InterPro" id="IPR050640">
    <property type="entry name" value="Bact_2-comp_sensor_kinase"/>
</dbReference>
<comment type="caution">
    <text evidence="3">The sequence shown here is derived from an EMBL/GenBank/DDBJ whole genome shotgun (WGS) entry which is preliminary data.</text>
</comment>
<evidence type="ECO:0000259" key="2">
    <source>
        <dbReference type="PROSITE" id="PS50109"/>
    </source>
</evidence>
<dbReference type="InterPro" id="IPR010559">
    <property type="entry name" value="Sig_transdc_His_kin_internal"/>
</dbReference>
<feature type="transmembrane region" description="Helical" evidence="1">
    <location>
        <begin position="118"/>
        <end position="143"/>
    </location>
</feature>
<evidence type="ECO:0000313" key="3">
    <source>
        <dbReference type="EMBL" id="MBB4614715.1"/>
    </source>
</evidence>
<keyword evidence="1" id="KW-0812">Transmembrane</keyword>
<keyword evidence="3" id="KW-0808">Transferase</keyword>
<keyword evidence="1" id="KW-0472">Membrane</keyword>
<proteinExistence type="predicted"/>
<keyword evidence="3" id="KW-0418">Kinase</keyword>
<feature type="domain" description="Histidine kinase" evidence="2">
    <location>
        <begin position="261"/>
        <end position="363"/>
    </location>
</feature>
<dbReference type="GO" id="GO:0000155">
    <property type="term" value="F:phosphorelay sensor kinase activity"/>
    <property type="evidence" value="ECO:0007669"/>
    <property type="project" value="InterPro"/>
</dbReference>